<protein>
    <recommendedName>
        <fullName evidence="5">SAM domain-containing protein</fullName>
    </recommendedName>
</protein>
<feature type="region of interest" description="Disordered" evidence="2">
    <location>
        <begin position="532"/>
        <end position="590"/>
    </location>
</feature>
<dbReference type="InterPro" id="IPR013761">
    <property type="entry name" value="SAM/pointed_sf"/>
</dbReference>
<evidence type="ECO:0000256" key="2">
    <source>
        <dbReference type="SAM" id="MobiDB-lite"/>
    </source>
</evidence>
<dbReference type="AlphaFoldDB" id="A0A2Z6R9M3"/>
<reference evidence="3 4" key="1">
    <citation type="submission" date="2017-11" db="EMBL/GenBank/DDBJ databases">
        <title>The genome of Rhizophagus clarus HR1 reveals common genetic basis of auxotrophy among arbuscular mycorrhizal fungi.</title>
        <authorList>
            <person name="Kobayashi Y."/>
        </authorList>
    </citation>
    <scope>NUCLEOTIDE SEQUENCE [LARGE SCALE GENOMIC DNA]</scope>
    <source>
        <strain evidence="3 4">HR1</strain>
    </source>
</reference>
<gene>
    <name evidence="3" type="ORF">RclHR1_23480004</name>
</gene>
<sequence>MTDIILNCLIIPKGDLIGISIIKVMQAITINSSSHVSALETAIQDSLGPPFNNIPLRICQIYPGSVVEGPMDLQTPISLFFPEKAKADSWLLATFYFINKEQNLKLEEKHYDILCKEEITGQNFLDITEEKFRSYGLKGGPAMRLAKEVQTLKEKPKRAFFSYLSLSEVLAKYGLNSDGIDSIPLFSPPTYEIQNDNKVFKRCMEEILGRLRSYGILQPDSLEAMRNKYVIALLHASIHIVMDITNKDLSMKPQYGIKAEELICITEDKQHKVPIGFAQNIKQLESACETNKKKRKRGDNDFDYLYGIVTTGQDWHFLLYSPRKISKVSDTANLIKFSRKALEPNSKSYQSLCDSMKEVLGIIVGLLMDRACAEEEPERKRIMSSELELLKQRITELEAKNNKLEAENAELMKENTEIRDLRIKLSVFDAEIAELKRKNAETLRSNAEYNERRDAENAKLRARIEEMESEFRDRITKVEQNSPSFNLVAVPDAIMIPTNSAKCLNGKSLEEKDMDSFLLEAHKKIVSDEIRQRKREEKLQRESTVASPSYNSEKDDQVILEISGEFKKTVPSGNDQSHMTSGELETEQDDDVIQEESLDENQQGLIHELCSPISPEEVLDRPDNVSSTEIISLCISLENMISGSAQHLSYLFDTAIKSGQQEILDWYNYSLEFESRVDALTADSRIKDKTARSKIYKEMKPFLPAKITQDNLRKKTLRAKKHLTSFGKNGVGIDKIKLILYSATEILKLTNAQIQNVIDQVKKYISDHQCHVTLKTVPSGNDQIKDEMSTSASVSSASQSKPDHSYFRNKILDQYPNLYRECSIENFIYYGITDETTCGNYICPLCKLGHDDEEIEGTYNTRSYFIKCEQREIEIVA</sequence>
<dbReference type="EMBL" id="BEXD01001500">
    <property type="protein sequence ID" value="GBB94399.1"/>
    <property type="molecule type" value="Genomic_DNA"/>
</dbReference>
<keyword evidence="4" id="KW-1185">Reference proteome</keyword>
<organism evidence="3 4">
    <name type="scientific">Rhizophagus clarus</name>
    <dbReference type="NCBI Taxonomy" id="94130"/>
    <lineage>
        <taxon>Eukaryota</taxon>
        <taxon>Fungi</taxon>
        <taxon>Fungi incertae sedis</taxon>
        <taxon>Mucoromycota</taxon>
        <taxon>Glomeromycotina</taxon>
        <taxon>Glomeromycetes</taxon>
        <taxon>Glomerales</taxon>
        <taxon>Glomeraceae</taxon>
        <taxon>Rhizophagus</taxon>
    </lineage>
</organism>
<evidence type="ECO:0008006" key="5">
    <source>
        <dbReference type="Google" id="ProtNLM"/>
    </source>
</evidence>
<dbReference type="Proteomes" id="UP000247702">
    <property type="component" value="Unassembled WGS sequence"/>
</dbReference>
<keyword evidence="1" id="KW-0175">Coiled coil</keyword>
<evidence type="ECO:0000313" key="3">
    <source>
        <dbReference type="EMBL" id="GBB94399.1"/>
    </source>
</evidence>
<name>A0A2Z6R9M3_9GLOM</name>
<proteinExistence type="predicted"/>
<feature type="compositionally biased region" description="Polar residues" evidence="2">
    <location>
        <begin position="571"/>
        <end position="580"/>
    </location>
</feature>
<dbReference type="Gene3D" id="1.10.150.50">
    <property type="entry name" value="Transcription Factor, Ets-1"/>
    <property type="match status" value="1"/>
</dbReference>
<accession>A0A2Z6R9M3</accession>
<evidence type="ECO:0000256" key="1">
    <source>
        <dbReference type="SAM" id="Coils"/>
    </source>
</evidence>
<feature type="coiled-coil region" evidence="1">
    <location>
        <begin position="380"/>
        <end position="470"/>
    </location>
</feature>
<feature type="compositionally biased region" description="Basic and acidic residues" evidence="2">
    <location>
        <begin position="532"/>
        <end position="541"/>
    </location>
</feature>
<evidence type="ECO:0000313" key="4">
    <source>
        <dbReference type="Proteomes" id="UP000247702"/>
    </source>
</evidence>
<comment type="caution">
    <text evidence="3">The sequence shown here is derived from an EMBL/GenBank/DDBJ whole genome shotgun (WGS) entry which is preliminary data.</text>
</comment>